<proteinExistence type="predicted"/>
<dbReference type="GO" id="GO:0006406">
    <property type="term" value="P:mRNA export from nucleus"/>
    <property type="evidence" value="ECO:0007669"/>
    <property type="project" value="TreeGrafter"/>
</dbReference>
<dbReference type="InterPro" id="IPR051229">
    <property type="entry name" value="ALYREF_mRNA_export"/>
</dbReference>
<sequence>MSSILASLDMSLDDLINKKKKGPSNPDARPARAAGGRGGRGGASAGAGGAGPVRRRGSSNRRRNQPYARPRDGDFDDEEMDVEDDDDNAGKAAAKRRAVVVNKGRGKAGEKKGSIFSRLGGAKETDAGTRIIVKNLKFDIVEDDINELFGTIGKVLKTEILYDRSGRSKGIAHVWFAKRASAEKAIKQYDGRTLDDLPMQIVLDERGSSNNNNNNVRKGLFGTALANREDKDVKFKVNLGGEREGEGARENRGRGRGRGRGDGGARPSKTAEDLDNEMDTYMKDA</sequence>
<dbReference type="Pfam" id="PF00076">
    <property type="entry name" value="RRM_1"/>
    <property type="match status" value="1"/>
</dbReference>
<feature type="compositionally biased region" description="Acidic residues" evidence="3">
    <location>
        <begin position="74"/>
        <end position="87"/>
    </location>
</feature>
<accession>A0AAV2YT82</accession>
<organism evidence="5 6">
    <name type="scientific">Lagenidium giganteum</name>
    <dbReference type="NCBI Taxonomy" id="4803"/>
    <lineage>
        <taxon>Eukaryota</taxon>
        <taxon>Sar</taxon>
        <taxon>Stramenopiles</taxon>
        <taxon>Oomycota</taxon>
        <taxon>Peronosporomycetes</taxon>
        <taxon>Pythiales</taxon>
        <taxon>Pythiaceae</taxon>
    </lineage>
</organism>
<dbReference type="Pfam" id="PF13865">
    <property type="entry name" value="FoP_duplication"/>
    <property type="match status" value="1"/>
</dbReference>
<evidence type="ECO:0000313" key="6">
    <source>
        <dbReference type="Proteomes" id="UP001146120"/>
    </source>
</evidence>
<protein>
    <recommendedName>
        <fullName evidence="4">RRM domain-containing protein</fullName>
    </recommendedName>
</protein>
<feature type="compositionally biased region" description="Gly residues" evidence="3">
    <location>
        <begin position="35"/>
        <end position="51"/>
    </location>
</feature>
<gene>
    <name evidence="5" type="ORF">N0F65_011908</name>
</gene>
<feature type="domain" description="RRM" evidence="4">
    <location>
        <begin position="129"/>
        <end position="206"/>
    </location>
</feature>
<reference evidence="5" key="2">
    <citation type="journal article" date="2023" name="Microbiol Resour">
        <title>Decontamination and Annotation of the Draft Genome Sequence of the Oomycete Lagenidium giganteum ARSEF 373.</title>
        <authorList>
            <person name="Morgan W.R."/>
            <person name="Tartar A."/>
        </authorList>
    </citation>
    <scope>NUCLEOTIDE SEQUENCE</scope>
    <source>
        <strain evidence="5">ARSEF 373</strain>
    </source>
</reference>
<dbReference type="InterPro" id="IPR025715">
    <property type="entry name" value="FoP_C"/>
</dbReference>
<keyword evidence="6" id="KW-1185">Reference proteome</keyword>
<evidence type="ECO:0000256" key="1">
    <source>
        <dbReference type="ARBA" id="ARBA00022884"/>
    </source>
</evidence>
<evidence type="ECO:0000259" key="4">
    <source>
        <dbReference type="PROSITE" id="PS50102"/>
    </source>
</evidence>
<dbReference type="AlphaFoldDB" id="A0AAV2YT82"/>
<evidence type="ECO:0000256" key="3">
    <source>
        <dbReference type="SAM" id="MobiDB-lite"/>
    </source>
</evidence>
<feature type="region of interest" description="Disordered" evidence="3">
    <location>
        <begin position="236"/>
        <end position="285"/>
    </location>
</feature>
<dbReference type="Proteomes" id="UP001146120">
    <property type="component" value="Unassembled WGS sequence"/>
</dbReference>
<dbReference type="Gene3D" id="3.30.70.330">
    <property type="match status" value="1"/>
</dbReference>
<dbReference type="SUPFAM" id="SSF54928">
    <property type="entry name" value="RNA-binding domain, RBD"/>
    <property type="match status" value="1"/>
</dbReference>
<feature type="compositionally biased region" description="Basic residues" evidence="3">
    <location>
        <begin position="53"/>
        <end position="64"/>
    </location>
</feature>
<dbReference type="EMBL" id="DAKRPA010000149">
    <property type="protein sequence ID" value="DAZ96993.1"/>
    <property type="molecule type" value="Genomic_DNA"/>
</dbReference>
<name>A0AAV2YT82_9STRA</name>
<feature type="region of interest" description="Disordered" evidence="3">
    <location>
        <begin position="16"/>
        <end position="96"/>
    </location>
</feature>
<dbReference type="SMART" id="SM00360">
    <property type="entry name" value="RRM"/>
    <property type="match status" value="1"/>
</dbReference>
<evidence type="ECO:0000313" key="5">
    <source>
        <dbReference type="EMBL" id="DAZ96993.1"/>
    </source>
</evidence>
<dbReference type="CDD" id="cd12418">
    <property type="entry name" value="RRM_Aly_REF_like"/>
    <property type="match status" value="1"/>
</dbReference>
<dbReference type="InterPro" id="IPR012677">
    <property type="entry name" value="Nucleotide-bd_a/b_plait_sf"/>
</dbReference>
<dbReference type="GO" id="GO:0005634">
    <property type="term" value="C:nucleus"/>
    <property type="evidence" value="ECO:0007669"/>
    <property type="project" value="TreeGrafter"/>
</dbReference>
<reference evidence="5" key="1">
    <citation type="submission" date="2022-11" db="EMBL/GenBank/DDBJ databases">
        <authorList>
            <person name="Morgan W.R."/>
            <person name="Tartar A."/>
        </authorList>
    </citation>
    <scope>NUCLEOTIDE SEQUENCE</scope>
    <source>
        <strain evidence="5">ARSEF 373</strain>
    </source>
</reference>
<dbReference type="PROSITE" id="PS50102">
    <property type="entry name" value="RRM"/>
    <property type="match status" value="1"/>
</dbReference>
<feature type="compositionally biased region" description="Basic and acidic residues" evidence="3">
    <location>
        <begin position="236"/>
        <end position="263"/>
    </location>
</feature>
<evidence type="ECO:0000256" key="2">
    <source>
        <dbReference type="PROSITE-ProRule" id="PRU00176"/>
    </source>
</evidence>
<comment type="caution">
    <text evidence="5">The sequence shown here is derived from an EMBL/GenBank/DDBJ whole genome shotgun (WGS) entry which is preliminary data.</text>
</comment>
<dbReference type="InterPro" id="IPR035979">
    <property type="entry name" value="RBD_domain_sf"/>
</dbReference>
<dbReference type="GO" id="GO:0003729">
    <property type="term" value="F:mRNA binding"/>
    <property type="evidence" value="ECO:0007669"/>
    <property type="project" value="TreeGrafter"/>
</dbReference>
<keyword evidence="1 2" id="KW-0694">RNA-binding</keyword>
<dbReference type="PANTHER" id="PTHR19965:SF35">
    <property type="entry name" value="RNA ANNEALING PROTEIN YRA1"/>
    <property type="match status" value="1"/>
</dbReference>
<dbReference type="InterPro" id="IPR000504">
    <property type="entry name" value="RRM_dom"/>
</dbReference>
<dbReference type="PANTHER" id="PTHR19965">
    <property type="entry name" value="RNA AND EXPORT FACTOR BINDING PROTEIN"/>
    <property type="match status" value="1"/>
</dbReference>
<dbReference type="SMART" id="SM01218">
    <property type="entry name" value="FoP_duplication"/>
    <property type="match status" value="1"/>
</dbReference>